<dbReference type="Proteomes" id="UP000076761">
    <property type="component" value="Unassembled WGS sequence"/>
</dbReference>
<dbReference type="SUPFAM" id="SSF53098">
    <property type="entry name" value="Ribonuclease H-like"/>
    <property type="match status" value="1"/>
</dbReference>
<dbReference type="CDD" id="cd09276">
    <property type="entry name" value="Rnase_HI_RT_non_LTR"/>
    <property type="match status" value="1"/>
</dbReference>
<sequence length="97" mass="10755">ADIRLYTDGSGYKGKVGASAVMLKRNRPPKTLRYCLGTLCEHTVYNGEEVGVMLALELLRKERHLTGTISIGLDNTAVLQALPSHRTRPGYHLLQHI</sequence>
<protein>
    <recommendedName>
        <fullName evidence="3">RNase H type-1 domain-containing protein</fullName>
    </recommendedName>
</protein>
<dbReference type="InterPro" id="IPR036397">
    <property type="entry name" value="RNaseH_sf"/>
</dbReference>
<accession>A0A165UI65</accession>
<evidence type="ECO:0000313" key="2">
    <source>
        <dbReference type="Proteomes" id="UP000076761"/>
    </source>
</evidence>
<reference evidence="1 2" key="1">
    <citation type="journal article" date="2016" name="Mol. Biol. Evol.">
        <title>Comparative Genomics of Early-Diverging Mushroom-Forming Fungi Provides Insights into the Origins of Lignocellulose Decay Capabilities.</title>
        <authorList>
            <person name="Nagy L.G."/>
            <person name="Riley R."/>
            <person name="Tritt A."/>
            <person name="Adam C."/>
            <person name="Daum C."/>
            <person name="Floudas D."/>
            <person name="Sun H."/>
            <person name="Yadav J.S."/>
            <person name="Pangilinan J."/>
            <person name="Larsson K.H."/>
            <person name="Matsuura K."/>
            <person name="Barry K."/>
            <person name="Labutti K."/>
            <person name="Kuo R."/>
            <person name="Ohm R.A."/>
            <person name="Bhattacharya S.S."/>
            <person name="Shirouzu T."/>
            <person name="Yoshinaga Y."/>
            <person name="Martin F.M."/>
            <person name="Grigoriev I.V."/>
            <person name="Hibbett D.S."/>
        </authorList>
    </citation>
    <scope>NUCLEOTIDE SEQUENCE [LARGE SCALE GENOMIC DNA]</scope>
    <source>
        <strain evidence="1 2">HHB14362 ss-1</strain>
    </source>
</reference>
<evidence type="ECO:0008006" key="3">
    <source>
        <dbReference type="Google" id="ProtNLM"/>
    </source>
</evidence>
<dbReference type="InParanoid" id="A0A165UI65"/>
<dbReference type="EMBL" id="KV425558">
    <property type="protein sequence ID" value="KZT28196.1"/>
    <property type="molecule type" value="Genomic_DNA"/>
</dbReference>
<proteinExistence type="predicted"/>
<dbReference type="AlphaFoldDB" id="A0A165UI65"/>
<dbReference type="OrthoDB" id="3265969at2759"/>
<feature type="non-terminal residue" evidence="1">
    <location>
        <position position="1"/>
    </location>
</feature>
<organism evidence="1 2">
    <name type="scientific">Neolentinus lepideus HHB14362 ss-1</name>
    <dbReference type="NCBI Taxonomy" id="1314782"/>
    <lineage>
        <taxon>Eukaryota</taxon>
        <taxon>Fungi</taxon>
        <taxon>Dikarya</taxon>
        <taxon>Basidiomycota</taxon>
        <taxon>Agaricomycotina</taxon>
        <taxon>Agaricomycetes</taxon>
        <taxon>Gloeophyllales</taxon>
        <taxon>Gloeophyllaceae</taxon>
        <taxon>Neolentinus</taxon>
    </lineage>
</organism>
<feature type="non-terminal residue" evidence="1">
    <location>
        <position position="97"/>
    </location>
</feature>
<keyword evidence="2" id="KW-1185">Reference proteome</keyword>
<name>A0A165UI65_9AGAM</name>
<dbReference type="GO" id="GO:0003676">
    <property type="term" value="F:nucleic acid binding"/>
    <property type="evidence" value="ECO:0007669"/>
    <property type="project" value="InterPro"/>
</dbReference>
<dbReference type="InterPro" id="IPR012337">
    <property type="entry name" value="RNaseH-like_sf"/>
</dbReference>
<gene>
    <name evidence="1" type="ORF">NEOLEDRAFT_1028671</name>
</gene>
<dbReference type="Gene3D" id="3.30.420.10">
    <property type="entry name" value="Ribonuclease H-like superfamily/Ribonuclease H"/>
    <property type="match status" value="1"/>
</dbReference>
<evidence type="ECO:0000313" key="1">
    <source>
        <dbReference type="EMBL" id="KZT28196.1"/>
    </source>
</evidence>